<dbReference type="SUPFAM" id="SSF52374">
    <property type="entry name" value="Nucleotidylyl transferase"/>
    <property type="match status" value="1"/>
</dbReference>
<evidence type="ECO:0000313" key="5">
    <source>
        <dbReference type="Proteomes" id="UP000034543"/>
    </source>
</evidence>
<accession>A0A0G1FFD2</accession>
<dbReference type="PANTHER" id="PTHR43793">
    <property type="entry name" value="FAD SYNTHASE"/>
    <property type="match status" value="1"/>
</dbReference>
<protein>
    <submittedName>
        <fullName evidence="4">Glycerol-3-phosphate cytidyltransferase TagD</fullName>
    </submittedName>
</protein>
<evidence type="ECO:0000259" key="3">
    <source>
        <dbReference type="Pfam" id="PF01467"/>
    </source>
</evidence>
<dbReference type="GO" id="GO:0016779">
    <property type="term" value="F:nucleotidyltransferase activity"/>
    <property type="evidence" value="ECO:0007669"/>
    <property type="project" value="UniProtKB-KW"/>
</dbReference>
<dbReference type="AlphaFoldDB" id="A0A0G1FFD2"/>
<name>A0A0G1FFD2_9BACT</name>
<evidence type="ECO:0000256" key="2">
    <source>
        <dbReference type="ARBA" id="ARBA00022695"/>
    </source>
</evidence>
<dbReference type="PATRIC" id="fig|1618436.3.peg.312"/>
<feature type="domain" description="Cytidyltransferase-like" evidence="3">
    <location>
        <begin position="26"/>
        <end position="125"/>
    </location>
</feature>
<dbReference type="EMBL" id="LCFB01000006">
    <property type="protein sequence ID" value="KKS85563.1"/>
    <property type="molecule type" value="Genomic_DNA"/>
</dbReference>
<sequence length="159" mass="17402">MQKIILFPSLEEKIKLIKQTSQNLVLVGGCFDILHLGHVRFLAACKKLGTVIVALESDQTLTTHKGHLRPIHAQSERAEVLCALASVDYVLLLPYLSTHAEYYELTQSVAPQIIAVTEGDPLLTNKQKQAEAVGAKIVVIPKINTPSTTQLAKLLGLEQ</sequence>
<organism evidence="4 5">
    <name type="scientific">Candidatus Gottesmanbacteria bacterium GW2011_GWA1_43_11</name>
    <dbReference type="NCBI Taxonomy" id="1618436"/>
    <lineage>
        <taxon>Bacteria</taxon>
        <taxon>Candidatus Gottesmaniibacteriota</taxon>
    </lineage>
</organism>
<evidence type="ECO:0000313" key="4">
    <source>
        <dbReference type="EMBL" id="KKS85563.1"/>
    </source>
</evidence>
<keyword evidence="1 4" id="KW-0808">Transferase</keyword>
<dbReference type="Pfam" id="PF01467">
    <property type="entry name" value="CTP_transf_like"/>
    <property type="match status" value="1"/>
</dbReference>
<dbReference type="PANTHER" id="PTHR43793:SF1">
    <property type="entry name" value="FAD SYNTHASE"/>
    <property type="match status" value="1"/>
</dbReference>
<dbReference type="Gene3D" id="3.40.50.620">
    <property type="entry name" value="HUPs"/>
    <property type="match status" value="1"/>
</dbReference>
<dbReference type="InterPro" id="IPR050385">
    <property type="entry name" value="Archaeal_FAD_synthase"/>
</dbReference>
<reference evidence="4 5" key="1">
    <citation type="journal article" date="2015" name="Nature">
        <title>rRNA introns, odd ribosomes, and small enigmatic genomes across a large radiation of phyla.</title>
        <authorList>
            <person name="Brown C.T."/>
            <person name="Hug L.A."/>
            <person name="Thomas B.C."/>
            <person name="Sharon I."/>
            <person name="Castelle C.J."/>
            <person name="Singh A."/>
            <person name="Wilkins M.J."/>
            <person name="Williams K.H."/>
            <person name="Banfield J.F."/>
        </authorList>
    </citation>
    <scope>NUCLEOTIDE SEQUENCE [LARGE SCALE GENOMIC DNA]</scope>
</reference>
<dbReference type="STRING" id="1618436.UV59_C0006G0019"/>
<dbReference type="NCBIfam" id="TIGR00125">
    <property type="entry name" value="cyt_tran_rel"/>
    <property type="match status" value="1"/>
</dbReference>
<comment type="caution">
    <text evidence="4">The sequence shown here is derived from an EMBL/GenBank/DDBJ whole genome shotgun (WGS) entry which is preliminary data.</text>
</comment>
<proteinExistence type="predicted"/>
<dbReference type="PROSITE" id="PS51257">
    <property type="entry name" value="PROKAR_LIPOPROTEIN"/>
    <property type="match status" value="1"/>
</dbReference>
<dbReference type="InterPro" id="IPR004821">
    <property type="entry name" value="Cyt_trans-like"/>
</dbReference>
<keyword evidence="2" id="KW-0548">Nucleotidyltransferase</keyword>
<dbReference type="Proteomes" id="UP000034543">
    <property type="component" value="Unassembled WGS sequence"/>
</dbReference>
<evidence type="ECO:0000256" key="1">
    <source>
        <dbReference type="ARBA" id="ARBA00022679"/>
    </source>
</evidence>
<gene>
    <name evidence="4" type="ORF">UV59_C0006G0019</name>
</gene>
<dbReference type="InterPro" id="IPR014729">
    <property type="entry name" value="Rossmann-like_a/b/a_fold"/>
</dbReference>